<dbReference type="SUPFAM" id="SSF53335">
    <property type="entry name" value="S-adenosyl-L-methionine-dependent methyltransferases"/>
    <property type="match status" value="1"/>
</dbReference>
<reference evidence="2 3" key="1">
    <citation type="journal article" date="2017" name="Int. J. Syst. Evol. Microbiol.">
        <title>Oleiagrimonas citrea sp. nov., a marine bacterium isolated from tidal flat sediment and emended description of the genus Oleiagrimonas Fang et al. 2015 and Oleiagrimonas soli.</title>
        <authorList>
            <person name="Yang S.H."/>
            <person name="Seo H.S."/>
            <person name="Seong C.N."/>
            <person name="Kwon K.K."/>
        </authorList>
    </citation>
    <scope>NUCLEOTIDE SEQUENCE [LARGE SCALE GENOMIC DNA]</scope>
    <source>
        <strain evidence="2 3">MEBiC09124</strain>
    </source>
</reference>
<comment type="caution">
    <text evidence="2">The sequence shown here is derived from an EMBL/GenBank/DDBJ whole genome shotgun (WGS) entry which is preliminary data.</text>
</comment>
<dbReference type="CDD" id="cd02440">
    <property type="entry name" value="AdoMet_MTases"/>
    <property type="match status" value="1"/>
</dbReference>
<gene>
    <name evidence="2" type="ORF">HF690_03450</name>
</gene>
<accession>A0A846ZKB5</accession>
<protein>
    <submittedName>
        <fullName evidence="2">Class I SAM-dependent methyltransferase</fullName>
    </submittedName>
</protein>
<keyword evidence="2" id="KW-0808">Transferase</keyword>
<dbReference type="RefSeq" id="WP_168608431.1">
    <property type="nucleotide sequence ID" value="NZ_JAAZQD010000001.1"/>
</dbReference>
<dbReference type="Gene3D" id="3.40.50.150">
    <property type="entry name" value="Vaccinia Virus protein VP39"/>
    <property type="match status" value="1"/>
</dbReference>
<dbReference type="GO" id="GO:0032259">
    <property type="term" value="P:methylation"/>
    <property type="evidence" value="ECO:0007669"/>
    <property type="project" value="UniProtKB-KW"/>
</dbReference>
<dbReference type="GO" id="GO:0008168">
    <property type="term" value="F:methyltransferase activity"/>
    <property type="evidence" value="ECO:0007669"/>
    <property type="project" value="UniProtKB-KW"/>
</dbReference>
<evidence type="ECO:0000313" key="3">
    <source>
        <dbReference type="Proteomes" id="UP000541636"/>
    </source>
</evidence>
<dbReference type="Pfam" id="PF13649">
    <property type="entry name" value="Methyltransf_25"/>
    <property type="match status" value="1"/>
</dbReference>
<dbReference type="Proteomes" id="UP000541636">
    <property type="component" value="Unassembled WGS sequence"/>
</dbReference>
<dbReference type="PANTHER" id="PTHR12843:SF5">
    <property type="entry name" value="EEF1A LYSINE METHYLTRANSFERASE 2"/>
    <property type="match status" value="1"/>
</dbReference>
<feature type="domain" description="Methyltransferase" evidence="1">
    <location>
        <begin position="46"/>
        <end position="142"/>
    </location>
</feature>
<dbReference type="InterPro" id="IPR029063">
    <property type="entry name" value="SAM-dependent_MTases_sf"/>
</dbReference>
<dbReference type="InterPro" id="IPR041698">
    <property type="entry name" value="Methyltransf_25"/>
</dbReference>
<keyword evidence="2" id="KW-0489">Methyltransferase</keyword>
<evidence type="ECO:0000259" key="1">
    <source>
        <dbReference type="Pfam" id="PF13649"/>
    </source>
</evidence>
<evidence type="ECO:0000313" key="2">
    <source>
        <dbReference type="EMBL" id="NKZ38009.1"/>
    </source>
</evidence>
<name>A0A846ZKB5_9GAMM</name>
<keyword evidence="3" id="KW-1185">Reference proteome</keyword>
<dbReference type="EMBL" id="JAAZQD010000001">
    <property type="protein sequence ID" value="NKZ38009.1"/>
    <property type="molecule type" value="Genomic_DNA"/>
</dbReference>
<sequence>MNASRQDHWQTVYRGTSEQQTSWYRPHLDASLRSIDALDLPHDAPVIDVGGGRSTLVDDLLDRGFRDLTVLDLSEAALAQSRARLGAQTASVHWLADDVTETEMPAARYALWHDRAVFHFLIEDIAQQRYLDAAAHATREGGYVIVATFAADGPERCSGLPVARYDAGTLAARFAPHFECVDACRDVHRTPFDTEQPFTYLTLRRRDDATGNTTS</sequence>
<dbReference type="PANTHER" id="PTHR12843">
    <property type="entry name" value="PROTEIN-LYSINE N-METHYLTRANSFERASE METTL10"/>
    <property type="match status" value="1"/>
</dbReference>
<dbReference type="AlphaFoldDB" id="A0A846ZKB5"/>
<proteinExistence type="predicted"/>
<organism evidence="2 3">
    <name type="scientific">Oleiagrimonas citrea</name>
    <dbReference type="NCBI Taxonomy" id="1665687"/>
    <lineage>
        <taxon>Bacteria</taxon>
        <taxon>Pseudomonadati</taxon>
        <taxon>Pseudomonadota</taxon>
        <taxon>Gammaproteobacteria</taxon>
        <taxon>Lysobacterales</taxon>
        <taxon>Rhodanobacteraceae</taxon>
        <taxon>Oleiagrimonas</taxon>
    </lineage>
</organism>